<sequence>MNTTRESSETRARLLLATFRVTTLVPVEELTQREHRMIRSVFTDPMIDSSTNYNIEHFNADGLSKHIMNMYLIRRYPKLRNCKGIQIMQTMNEKFRASRSWLCSYMGLMDLADLSYDTASQRIKVDTAMSYMFDAAVSVVYTIVESRFPGKGDAVLLDFYTLCNRSLNTRIDYDFLVSSQLKLLRLVKCNDLRHVYTVKPAASSVNAINYREGSLDVYDSSGKRIYSATTRAIDEKLTKNKLAQDCIDALTARGWSLSVPPAYSANSCTVWWW</sequence>
<organismHost>
    <name type="scientific">Spodoptera frugiperda</name>
    <name type="common">Fall armyworm</name>
    <dbReference type="NCBI Taxonomy" id="7108"/>
</organismHost>
<dbReference type="GeneID" id="4306190"/>
<evidence type="ECO:0000313" key="2">
    <source>
        <dbReference type="Proteomes" id="UP000008030"/>
    </source>
</evidence>
<proteinExistence type="predicted"/>
<evidence type="ECO:0000313" key="1">
    <source>
        <dbReference type="EMBL" id="CAL44623.1"/>
    </source>
</evidence>
<gene>
    <name evidence="1" type="primary">ORF023</name>
</gene>
<dbReference type="EMBL" id="AM398843">
    <property type="protein sequence ID" value="CAL44623.1"/>
    <property type="molecule type" value="Genomic_DNA"/>
</dbReference>
<accession>Q0E578</accession>
<organism evidence="1 2">
    <name type="scientific">Spodoptera frugiperda ascovirus 1a</name>
    <name type="common">SfAV-1a</name>
    <dbReference type="NCBI Taxonomy" id="113370"/>
    <lineage>
        <taxon>Viruses</taxon>
        <taxon>Varidnaviria</taxon>
        <taxon>Bamfordvirae</taxon>
        <taxon>Nucleocytoviricota</taxon>
        <taxon>Megaviricetes</taxon>
        <taxon>Pimascovirales</taxon>
        <taxon>Pimascovirales incertae sedis</taxon>
        <taxon>Ascoviridae</taxon>
        <taxon>Ascovirus</taxon>
        <taxon>Ascovirus sfav1a</taxon>
    </lineage>
</organism>
<dbReference type="KEGG" id="vg:4306190"/>
<dbReference type="OrthoDB" id="33177at10239"/>
<dbReference type="RefSeq" id="YP_762378.1">
    <property type="nucleotide sequence ID" value="NC_008361.1"/>
</dbReference>
<protein>
    <submittedName>
        <fullName evidence="1">31.3 kDa RNAseIII-like</fullName>
    </submittedName>
</protein>
<reference evidence="1 2" key="1">
    <citation type="journal article" date="2006" name="J. Virol.">
        <title>Genomic sequence of Spodoptera frugiperda Ascovirus 1a, an enveloped, double-stranded DNA insect virus that manipulates apoptosis for viral reproduction.</title>
        <authorList>
            <person name="Bideshi D.K."/>
            <person name="Demattei M.V."/>
            <person name="Rouleux-Bonnin F."/>
            <person name="Stasiak K."/>
            <person name="Tan Y."/>
            <person name="Bigot S."/>
            <person name="Bigot Y."/>
            <person name="Federici B.A."/>
        </authorList>
    </citation>
    <scope>NUCLEOTIDE SEQUENCE [LARGE SCALE GENOMIC DNA]</scope>
    <source>
        <strain evidence="2">SvAV-1a</strain>
    </source>
</reference>
<dbReference type="Proteomes" id="UP000008030">
    <property type="component" value="Segment"/>
</dbReference>
<keyword evidence="2" id="KW-1185">Reference proteome</keyword>
<name>Q0E578_SFAVA</name>